<keyword evidence="5" id="KW-0378">Hydrolase</keyword>
<evidence type="ECO:0000256" key="7">
    <source>
        <dbReference type="ARBA" id="ARBA00022984"/>
    </source>
</evidence>
<evidence type="ECO:0000256" key="5">
    <source>
        <dbReference type="ARBA" id="ARBA00022801"/>
    </source>
</evidence>
<evidence type="ECO:0000256" key="2">
    <source>
        <dbReference type="ARBA" id="ARBA00005992"/>
    </source>
</evidence>
<dbReference type="CDD" id="cd16913">
    <property type="entry name" value="YkuD_like"/>
    <property type="match status" value="1"/>
</dbReference>
<organism evidence="12 13">
    <name type="scientific">Legionella cardiaca</name>
    <dbReference type="NCBI Taxonomy" id="1071983"/>
    <lineage>
        <taxon>Bacteria</taxon>
        <taxon>Pseudomonadati</taxon>
        <taxon>Pseudomonadota</taxon>
        <taxon>Gammaproteobacteria</taxon>
        <taxon>Legionellales</taxon>
        <taxon>Legionellaceae</taxon>
        <taxon>Legionella</taxon>
    </lineage>
</organism>
<name>A0ABY8AUS0_9GAMM</name>
<evidence type="ECO:0000256" key="3">
    <source>
        <dbReference type="ARBA" id="ARBA00022676"/>
    </source>
</evidence>
<keyword evidence="10" id="KW-0732">Signal</keyword>
<dbReference type="RefSeq" id="WP_275090236.1">
    <property type="nucleotide sequence ID" value="NZ_CP119078.1"/>
</dbReference>
<dbReference type="InterPro" id="IPR038063">
    <property type="entry name" value="Transpep_catalytic_dom"/>
</dbReference>
<dbReference type="EMBL" id="CP119078">
    <property type="protein sequence ID" value="WED44418.1"/>
    <property type="molecule type" value="Genomic_DNA"/>
</dbReference>
<dbReference type="Pfam" id="PF03734">
    <property type="entry name" value="YkuD"/>
    <property type="match status" value="1"/>
</dbReference>
<dbReference type="InterPro" id="IPR005490">
    <property type="entry name" value="LD_TPept_cat_dom"/>
</dbReference>
<sequence>MKTSKLLGALCLSMATLNPLWAITFVLPEQGDMVGEVQYANPEAGETLSEIGIRFDIGYYEMVRANPHVDPASPLPANITVLIPSQFILPPVSRRGIVINLAEYRLYYFPPNDNVVVTMPVGIGREGWTTPSGITKVIGKERDPIWRPTANVKAEAAKQGVPIPNEFPAGFANPLGRHVLRLGWPTYLIHGTNRRDGVGARVSAGCMRMMPEDIEYLFSLVAVGTPVHVLNEPVKFGYSDGSLYMQLHPLLAEQKNHNLDSLVYRQLVRMAVVNKVNKKIVQLELRHPSGVPKKIS</sequence>
<keyword evidence="7 9" id="KW-0573">Peptidoglycan synthesis</keyword>
<feature type="active site" description="Proton donor/acceptor" evidence="9">
    <location>
        <position position="190"/>
    </location>
</feature>
<comment type="pathway">
    <text evidence="1 9">Cell wall biogenesis; peptidoglycan biosynthesis.</text>
</comment>
<feature type="signal peptide" evidence="10">
    <location>
        <begin position="1"/>
        <end position="22"/>
    </location>
</feature>
<keyword evidence="13" id="KW-1185">Reference proteome</keyword>
<evidence type="ECO:0000256" key="6">
    <source>
        <dbReference type="ARBA" id="ARBA00022960"/>
    </source>
</evidence>
<reference evidence="12 13" key="1">
    <citation type="submission" date="2023-02" db="EMBL/GenBank/DDBJ databases">
        <title>Genome Sequence of L. cardiaca H63T.</title>
        <authorList>
            <person name="Lopez A.E."/>
            <person name="Cianciotto N.P."/>
        </authorList>
    </citation>
    <scope>NUCLEOTIDE SEQUENCE [LARGE SCALE GENOMIC DNA]</scope>
    <source>
        <strain evidence="12 13">H63</strain>
    </source>
</reference>
<comment type="similarity">
    <text evidence="2">Belongs to the YkuD family.</text>
</comment>
<keyword evidence="3" id="KW-0328">Glycosyltransferase</keyword>
<evidence type="ECO:0000256" key="10">
    <source>
        <dbReference type="SAM" id="SignalP"/>
    </source>
</evidence>
<keyword evidence="6 9" id="KW-0133">Cell shape</keyword>
<evidence type="ECO:0000256" key="9">
    <source>
        <dbReference type="PROSITE-ProRule" id="PRU01373"/>
    </source>
</evidence>
<dbReference type="PANTHER" id="PTHR30582:SF24">
    <property type="entry name" value="L,D-TRANSPEPTIDASE ERFK_SRFK-RELATED"/>
    <property type="match status" value="1"/>
</dbReference>
<evidence type="ECO:0000256" key="4">
    <source>
        <dbReference type="ARBA" id="ARBA00022679"/>
    </source>
</evidence>
<feature type="chain" id="PRO_5045623034" evidence="10">
    <location>
        <begin position="23"/>
        <end position="296"/>
    </location>
</feature>
<evidence type="ECO:0000259" key="11">
    <source>
        <dbReference type="PROSITE" id="PS52029"/>
    </source>
</evidence>
<evidence type="ECO:0000256" key="8">
    <source>
        <dbReference type="ARBA" id="ARBA00023316"/>
    </source>
</evidence>
<evidence type="ECO:0000256" key="1">
    <source>
        <dbReference type="ARBA" id="ARBA00004752"/>
    </source>
</evidence>
<keyword evidence="8 9" id="KW-0961">Cell wall biogenesis/degradation</keyword>
<accession>A0ABY8AUS0</accession>
<feature type="active site" description="Nucleophile" evidence="9">
    <location>
        <position position="206"/>
    </location>
</feature>
<protein>
    <submittedName>
        <fullName evidence="12">L,D-transpeptidase family protein</fullName>
    </submittedName>
</protein>
<evidence type="ECO:0000313" key="13">
    <source>
        <dbReference type="Proteomes" id="UP001222087"/>
    </source>
</evidence>
<dbReference type="PROSITE" id="PS52029">
    <property type="entry name" value="LD_TPASE"/>
    <property type="match status" value="1"/>
</dbReference>
<feature type="domain" description="L,D-TPase catalytic" evidence="11">
    <location>
        <begin position="95"/>
        <end position="230"/>
    </location>
</feature>
<gene>
    <name evidence="12" type="ORF">PXX05_06435</name>
</gene>
<evidence type="ECO:0000313" key="12">
    <source>
        <dbReference type="EMBL" id="WED44418.1"/>
    </source>
</evidence>
<dbReference type="PANTHER" id="PTHR30582">
    <property type="entry name" value="L,D-TRANSPEPTIDASE"/>
    <property type="match status" value="1"/>
</dbReference>
<dbReference type="InterPro" id="IPR050979">
    <property type="entry name" value="LD-transpeptidase"/>
</dbReference>
<dbReference type="Gene3D" id="2.40.440.10">
    <property type="entry name" value="L,D-transpeptidase catalytic domain-like"/>
    <property type="match status" value="1"/>
</dbReference>
<dbReference type="SUPFAM" id="SSF141523">
    <property type="entry name" value="L,D-transpeptidase catalytic domain-like"/>
    <property type="match status" value="1"/>
</dbReference>
<keyword evidence="4" id="KW-0808">Transferase</keyword>
<dbReference type="Proteomes" id="UP001222087">
    <property type="component" value="Chromosome"/>
</dbReference>
<proteinExistence type="inferred from homology"/>